<dbReference type="Proteomes" id="UP001151760">
    <property type="component" value="Unassembled WGS sequence"/>
</dbReference>
<dbReference type="InterPro" id="IPR005162">
    <property type="entry name" value="Retrotrans_gag_dom"/>
</dbReference>
<accession>A0ABQ5CE39</accession>
<proteinExistence type="predicted"/>
<feature type="region of interest" description="Disordered" evidence="1">
    <location>
        <begin position="1"/>
        <end position="39"/>
    </location>
</feature>
<organism evidence="3 4">
    <name type="scientific">Tanacetum coccineum</name>
    <dbReference type="NCBI Taxonomy" id="301880"/>
    <lineage>
        <taxon>Eukaryota</taxon>
        <taxon>Viridiplantae</taxon>
        <taxon>Streptophyta</taxon>
        <taxon>Embryophyta</taxon>
        <taxon>Tracheophyta</taxon>
        <taxon>Spermatophyta</taxon>
        <taxon>Magnoliopsida</taxon>
        <taxon>eudicotyledons</taxon>
        <taxon>Gunneridae</taxon>
        <taxon>Pentapetalae</taxon>
        <taxon>asterids</taxon>
        <taxon>campanulids</taxon>
        <taxon>Asterales</taxon>
        <taxon>Asteraceae</taxon>
        <taxon>Asteroideae</taxon>
        <taxon>Anthemideae</taxon>
        <taxon>Anthemidinae</taxon>
        <taxon>Tanacetum</taxon>
    </lineage>
</organism>
<dbReference type="EMBL" id="BQNB010014206">
    <property type="protein sequence ID" value="GJT25330.1"/>
    <property type="molecule type" value="Genomic_DNA"/>
</dbReference>
<dbReference type="GO" id="GO:0003964">
    <property type="term" value="F:RNA-directed DNA polymerase activity"/>
    <property type="evidence" value="ECO:0007669"/>
    <property type="project" value="UniProtKB-KW"/>
</dbReference>
<evidence type="ECO:0000259" key="2">
    <source>
        <dbReference type="Pfam" id="PF03732"/>
    </source>
</evidence>
<keyword evidence="3" id="KW-0808">Transferase</keyword>
<name>A0ABQ5CE39_9ASTR</name>
<dbReference type="Pfam" id="PF03732">
    <property type="entry name" value="Retrotrans_gag"/>
    <property type="match status" value="1"/>
</dbReference>
<evidence type="ECO:0000313" key="4">
    <source>
        <dbReference type="Proteomes" id="UP001151760"/>
    </source>
</evidence>
<dbReference type="PANTHER" id="PTHR33223:SF11">
    <property type="entry name" value="ELEMENT PROTEIN, PUTATIVE-RELATED"/>
    <property type="match status" value="1"/>
</dbReference>
<reference evidence="3" key="2">
    <citation type="submission" date="2022-01" db="EMBL/GenBank/DDBJ databases">
        <authorList>
            <person name="Yamashiro T."/>
            <person name="Shiraishi A."/>
            <person name="Satake H."/>
            <person name="Nakayama K."/>
        </authorList>
    </citation>
    <scope>NUCLEOTIDE SEQUENCE</scope>
</reference>
<sequence length="348" mass="40076">MNNLPGCHSLTRREGFNKSKKNPSWDNNKGQKNKDRFSSYCGSNHGLLSNLSKSPKEILATEKVARTFEQPPCMLENRRSRDMTKYCHFHKDHGHDNNDCGELRHRIKEAGEWKNGDKDTTPAEALILMISRRDHTINRKSLEELTPRFEEITFSPVARVNNSSDPIIIKAKIFGRQVNRVHMDNGSSCEVIYKHCFLKLKPSIKSLRVDSKVSLVGFSREHSSPIGEVPLEIIKGDSPFSRTETLNFIIVQPNSSHNLLLRRTVMQKIDSLDLNGDNRERTRLRLFQFSLRDQASNWLERLPAGSISTWEDLTTRFLAQFFPPERTAKLRNDIFMFQQHQGESLSEA</sequence>
<comment type="caution">
    <text evidence="3">The sequence shown here is derived from an EMBL/GenBank/DDBJ whole genome shotgun (WGS) entry which is preliminary data.</text>
</comment>
<keyword evidence="4" id="KW-1185">Reference proteome</keyword>
<dbReference type="PANTHER" id="PTHR33223">
    <property type="entry name" value="CCHC-TYPE DOMAIN-CONTAINING PROTEIN"/>
    <property type="match status" value="1"/>
</dbReference>
<evidence type="ECO:0000313" key="3">
    <source>
        <dbReference type="EMBL" id="GJT25330.1"/>
    </source>
</evidence>
<reference evidence="3" key="1">
    <citation type="journal article" date="2022" name="Int. J. Mol. Sci.">
        <title>Draft Genome of Tanacetum Coccineum: Genomic Comparison of Closely Related Tanacetum-Family Plants.</title>
        <authorList>
            <person name="Yamashiro T."/>
            <person name="Shiraishi A."/>
            <person name="Nakayama K."/>
            <person name="Satake H."/>
        </authorList>
    </citation>
    <scope>NUCLEOTIDE SEQUENCE</scope>
</reference>
<gene>
    <name evidence="3" type="ORF">Tco_0895267</name>
</gene>
<feature type="domain" description="Retrotransposon gag" evidence="2">
    <location>
        <begin position="285"/>
        <end position="347"/>
    </location>
</feature>
<keyword evidence="3" id="KW-0695">RNA-directed DNA polymerase</keyword>
<protein>
    <submittedName>
        <fullName evidence="3">Reverse transcriptase domain-containing protein</fullName>
    </submittedName>
</protein>
<evidence type="ECO:0000256" key="1">
    <source>
        <dbReference type="SAM" id="MobiDB-lite"/>
    </source>
</evidence>
<keyword evidence="3" id="KW-0548">Nucleotidyltransferase</keyword>